<proteinExistence type="predicted"/>
<name>A0A0L0C4W7_LUCCU</name>
<dbReference type="EMBL" id="JRES01000902">
    <property type="protein sequence ID" value="KNC27408.1"/>
    <property type="molecule type" value="Genomic_DNA"/>
</dbReference>
<sequence>MKALTFGIREIETQTIFEMSIPELHRGRSQGASGSCLIDSLFWWISYDKLGYQFCRSTTTPFR</sequence>
<organism evidence="1 2">
    <name type="scientific">Lucilia cuprina</name>
    <name type="common">Green bottle fly</name>
    <name type="synonym">Australian sheep blowfly</name>
    <dbReference type="NCBI Taxonomy" id="7375"/>
    <lineage>
        <taxon>Eukaryota</taxon>
        <taxon>Metazoa</taxon>
        <taxon>Ecdysozoa</taxon>
        <taxon>Arthropoda</taxon>
        <taxon>Hexapoda</taxon>
        <taxon>Insecta</taxon>
        <taxon>Pterygota</taxon>
        <taxon>Neoptera</taxon>
        <taxon>Endopterygota</taxon>
        <taxon>Diptera</taxon>
        <taxon>Brachycera</taxon>
        <taxon>Muscomorpha</taxon>
        <taxon>Oestroidea</taxon>
        <taxon>Calliphoridae</taxon>
        <taxon>Luciliinae</taxon>
        <taxon>Lucilia</taxon>
    </lineage>
</organism>
<evidence type="ECO:0000313" key="2">
    <source>
        <dbReference type="Proteomes" id="UP000037069"/>
    </source>
</evidence>
<accession>A0A0L0C4W7</accession>
<comment type="caution">
    <text evidence="1">The sequence shown here is derived from an EMBL/GenBank/DDBJ whole genome shotgun (WGS) entry which is preliminary data.</text>
</comment>
<gene>
    <name evidence="1" type="ORF">FF38_06555</name>
</gene>
<keyword evidence="2" id="KW-1185">Reference proteome</keyword>
<evidence type="ECO:0000313" key="1">
    <source>
        <dbReference type="EMBL" id="KNC27408.1"/>
    </source>
</evidence>
<reference evidence="1 2" key="1">
    <citation type="journal article" date="2015" name="Nat. Commun.">
        <title>Lucilia cuprina genome unlocks parasitic fly biology to underpin future interventions.</title>
        <authorList>
            <person name="Anstead C.A."/>
            <person name="Korhonen P.K."/>
            <person name="Young N.D."/>
            <person name="Hall R.S."/>
            <person name="Jex A.R."/>
            <person name="Murali S.C."/>
            <person name="Hughes D.S."/>
            <person name="Lee S.F."/>
            <person name="Perry T."/>
            <person name="Stroehlein A.J."/>
            <person name="Ansell B.R."/>
            <person name="Breugelmans B."/>
            <person name="Hofmann A."/>
            <person name="Qu J."/>
            <person name="Dugan S."/>
            <person name="Lee S.L."/>
            <person name="Chao H."/>
            <person name="Dinh H."/>
            <person name="Han Y."/>
            <person name="Doddapaneni H.V."/>
            <person name="Worley K.C."/>
            <person name="Muzny D.M."/>
            <person name="Ioannidis P."/>
            <person name="Waterhouse R.M."/>
            <person name="Zdobnov E.M."/>
            <person name="James P.J."/>
            <person name="Bagnall N.H."/>
            <person name="Kotze A.C."/>
            <person name="Gibbs R.A."/>
            <person name="Richards S."/>
            <person name="Batterham P."/>
            <person name="Gasser R.B."/>
        </authorList>
    </citation>
    <scope>NUCLEOTIDE SEQUENCE [LARGE SCALE GENOMIC DNA]</scope>
    <source>
        <strain evidence="1 2">LS</strain>
        <tissue evidence="1">Full body</tissue>
    </source>
</reference>
<dbReference type="Proteomes" id="UP000037069">
    <property type="component" value="Unassembled WGS sequence"/>
</dbReference>
<protein>
    <submittedName>
        <fullName evidence="1">Uncharacterized protein</fullName>
    </submittedName>
</protein>
<dbReference type="AlphaFoldDB" id="A0A0L0C4W7"/>